<evidence type="ECO:0008006" key="2">
    <source>
        <dbReference type="Google" id="ProtNLM"/>
    </source>
</evidence>
<accession>A0AAU7KC56</accession>
<proteinExistence type="predicted"/>
<sequence length="119" mass="13249">MDRLSIRRFSSRAEAERHYLALVDSEAEAARYVSPAQEAVYQLKLAEAAQGSGPMVEAEADATGADVTTVCRRIKRARTRWEKRAGTIEEARIAAKADIRRSSTTADMHRALARFRNAL</sequence>
<evidence type="ECO:0000313" key="1">
    <source>
        <dbReference type="EMBL" id="XBO69242.1"/>
    </source>
</evidence>
<name>A0AAU7KC56_9GAMM</name>
<dbReference type="AlphaFoldDB" id="A0AAU7KC56"/>
<organism evidence="1">
    <name type="scientific">Halomonas sp. RT37</name>
    <dbReference type="NCBI Taxonomy" id="2950872"/>
    <lineage>
        <taxon>Bacteria</taxon>
        <taxon>Pseudomonadati</taxon>
        <taxon>Pseudomonadota</taxon>
        <taxon>Gammaproteobacteria</taxon>
        <taxon>Oceanospirillales</taxon>
        <taxon>Halomonadaceae</taxon>
        <taxon>Halomonas</taxon>
    </lineage>
</organism>
<protein>
    <recommendedName>
        <fullName evidence="2">Helix-turn-helix domain-containing protein</fullName>
    </recommendedName>
</protein>
<dbReference type="EMBL" id="CP098827">
    <property type="protein sequence ID" value="XBO69242.1"/>
    <property type="molecule type" value="Genomic_DNA"/>
</dbReference>
<gene>
    <name evidence="1" type="ORF">NFG58_11395</name>
</gene>
<reference evidence="1" key="1">
    <citation type="submission" date="2022-06" db="EMBL/GenBank/DDBJ databases">
        <title>A novel DMS-producing enzyme.</title>
        <authorList>
            <person name="Zhang Y."/>
        </authorList>
    </citation>
    <scope>NUCLEOTIDE SEQUENCE</scope>
    <source>
        <strain evidence="1">RT37</strain>
    </source>
</reference>
<dbReference type="RefSeq" id="WP_348826532.1">
    <property type="nucleotide sequence ID" value="NZ_CP098827.1"/>
</dbReference>